<accession>A0A9W8K4V3</accession>
<dbReference type="Proteomes" id="UP001148786">
    <property type="component" value="Unassembled WGS sequence"/>
</dbReference>
<reference evidence="1" key="1">
    <citation type="submission" date="2022-07" db="EMBL/GenBank/DDBJ databases">
        <title>Genome Sequence of Agrocybe chaxingu.</title>
        <authorList>
            <person name="Buettner E."/>
        </authorList>
    </citation>
    <scope>NUCLEOTIDE SEQUENCE</scope>
    <source>
        <strain evidence="1">MP-N11</strain>
    </source>
</reference>
<evidence type="ECO:0008006" key="3">
    <source>
        <dbReference type="Google" id="ProtNLM"/>
    </source>
</evidence>
<comment type="caution">
    <text evidence="1">The sequence shown here is derived from an EMBL/GenBank/DDBJ whole genome shotgun (WGS) entry which is preliminary data.</text>
</comment>
<protein>
    <recommendedName>
        <fullName evidence="3">F-box domain-containing protein</fullName>
    </recommendedName>
</protein>
<dbReference type="InterPro" id="IPR032675">
    <property type="entry name" value="LRR_dom_sf"/>
</dbReference>
<keyword evidence="2" id="KW-1185">Reference proteome</keyword>
<dbReference type="SUPFAM" id="SSF81383">
    <property type="entry name" value="F-box domain"/>
    <property type="match status" value="1"/>
</dbReference>
<dbReference type="Gene3D" id="3.80.10.10">
    <property type="entry name" value="Ribonuclease Inhibitor"/>
    <property type="match status" value="1"/>
</dbReference>
<dbReference type="SUPFAM" id="SSF52047">
    <property type="entry name" value="RNI-like"/>
    <property type="match status" value="1"/>
</dbReference>
<evidence type="ECO:0000313" key="1">
    <source>
        <dbReference type="EMBL" id="KAJ3505789.1"/>
    </source>
</evidence>
<gene>
    <name evidence="1" type="ORF">NLJ89_g7234</name>
</gene>
<dbReference type="InterPro" id="IPR036047">
    <property type="entry name" value="F-box-like_dom_sf"/>
</dbReference>
<proteinExistence type="predicted"/>
<dbReference type="AlphaFoldDB" id="A0A9W8K4V3"/>
<name>A0A9W8K4V3_9AGAR</name>
<dbReference type="EMBL" id="JANKHO010000842">
    <property type="protein sequence ID" value="KAJ3505789.1"/>
    <property type="molecule type" value="Genomic_DNA"/>
</dbReference>
<evidence type="ECO:0000313" key="2">
    <source>
        <dbReference type="Proteomes" id="UP001148786"/>
    </source>
</evidence>
<dbReference type="OrthoDB" id="3357519at2759"/>
<organism evidence="1 2">
    <name type="scientific">Agrocybe chaxingu</name>
    <dbReference type="NCBI Taxonomy" id="84603"/>
    <lineage>
        <taxon>Eukaryota</taxon>
        <taxon>Fungi</taxon>
        <taxon>Dikarya</taxon>
        <taxon>Basidiomycota</taxon>
        <taxon>Agaricomycotina</taxon>
        <taxon>Agaricomycetes</taxon>
        <taxon>Agaricomycetidae</taxon>
        <taxon>Agaricales</taxon>
        <taxon>Agaricineae</taxon>
        <taxon>Strophariaceae</taxon>
        <taxon>Agrocybe</taxon>
    </lineage>
</organism>
<sequence length="308" mass="34998">MAAPLILGAVCRTWRQIAWSTPELWNSMFFEFWTDQCDDDALRMELVKEWLARSGDLPLNICTQCRRRKARRAPVASLFPLVDILNSYANRWQVLNLHAPSALLARFDPSSMIPEGSGLAELTIEPADYSLACPVNLMSATTTLRKLTIAGIPPSLVHVHFDQIMHLSTWYLSSDKCLWLLCLTPRLEECTFATMDRARRDLPSDHFAVPNLRQLAFKGSWERRLDVFLDKLDLPSLQRLEISAKVDLEPPLDLASHFARWHCPLKMLSLSCCETRGMDMKDMLSQITTLEYLKLSLSEGSSVACDVL</sequence>